<gene>
    <name evidence="1" type="ORF">SAMN02745129_0038</name>
</gene>
<dbReference type="PANTHER" id="PTHR47505:SF1">
    <property type="entry name" value="DNA UTILIZATION PROTEIN YHGH"/>
    <property type="match status" value="1"/>
</dbReference>
<dbReference type="EMBL" id="FQXG01000010">
    <property type="protein sequence ID" value="SHI20795.1"/>
    <property type="molecule type" value="Genomic_DNA"/>
</dbReference>
<dbReference type="InterPro" id="IPR051910">
    <property type="entry name" value="ComF/GntX_DNA_util-trans"/>
</dbReference>
<dbReference type="InterPro" id="IPR029057">
    <property type="entry name" value="PRTase-like"/>
</dbReference>
<sequence length="237" mass="25975">MKWSSLGQWLQRSLPNRCYLCQQPVDQGIGLCRWCLTDAEPGPLCLSCSTPLPQAPPWRCGRCQSRHRWRPLVCAYPYHSPMGYLCGSIKIHQQLGLIPPLCDALAERWQALWESGAIDKPKALVPVPMHRSRLPLRGFNHAVLLADALGQRLQLPVRDDLLVKVRATVPQHDLSGAARRRNLAQAFAATEADPVEGIAVVDDIATTGATLAAVAAALRRGGHQISQYAVLASAMAR</sequence>
<keyword evidence="2" id="KW-1185">Reference proteome</keyword>
<dbReference type="OrthoDB" id="9793412at2"/>
<proteinExistence type="predicted"/>
<name>A0A1M5Z992_9GAMM</name>
<dbReference type="Proteomes" id="UP000184268">
    <property type="component" value="Unassembled WGS sequence"/>
</dbReference>
<dbReference type="AlphaFoldDB" id="A0A1M5Z992"/>
<dbReference type="RefSeq" id="WP_143165824.1">
    <property type="nucleotide sequence ID" value="NZ_FQXG01000010.1"/>
</dbReference>
<reference evidence="1 2" key="1">
    <citation type="submission" date="2016-11" db="EMBL/GenBank/DDBJ databases">
        <authorList>
            <person name="Jaros S."/>
            <person name="Januszkiewicz K."/>
            <person name="Wedrychowicz H."/>
        </authorList>
    </citation>
    <scope>NUCLEOTIDE SEQUENCE [LARGE SCALE GENOMIC DNA]</scope>
    <source>
        <strain evidence="1 2">DSM 16917</strain>
    </source>
</reference>
<organism evidence="1 2">
    <name type="scientific">Ferrimonas marina</name>
    <dbReference type="NCBI Taxonomy" id="299255"/>
    <lineage>
        <taxon>Bacteria</taxon>
        <taxon>Pseudomonadati</taxon>
        <taxon>Pseudomonadota</taxon>
        <taxon>Gammaproteobacteria</taxon>
        <taxon>Alteromonadales</taxon>
        <taxon>Ferrimonadaceae</taxon>
        <taxon>Ferrimonas</taxon>
    </lineage>
</organism>
<dbReference type="Gene3D" id="3.40.50.2020">
    <property type="match status" value="1"/>
</dbReference>
<accession>A0A1M5Z992</accession>
<evidence type="ECO:0000313" key="2">
    <source>
        <dbReference type="Proteomes" id="UP000184268"/>
    </source>
</evidence>
<dbReference type="SUPFAM" id="SSF53271">
    <property type="entry name" value="PRTase-like"/>
    <property type="match status" value="1"/>
</dbReference>
<evidence type="ECO:0000313" key="1">
    <source>
        <dbReference type="EMBL" id="SHI20795.1"/>
    </source>
</evidence>
<protein>
    <submittedName>
        <fullName evidence="1">ComF family protein</fullName>
    </submittedName>
</protein>
<dbReference type="STRING" id="299255.SAMN02745129_0038"/>
<dbReference type="PANTHER" id="PTHR47505">
    <property type="entry name" value="DNA UTILIZATION PROTEIN YHGH"/>
    <property type="match status" value="1"/>
</dbReference>